<reference evidence="1 2" key="1">
    <citation type="submission" date="2019-07" db="EMBL/GenBank/DDBJ databases">
        <title>R&amp;d 2014.</title>
        <authorList>
            <person name="Klenk H.-P."/>
        </authorList>
    </citation>
    <scope>NUCLEOTIDE SEQUENCE [LARGE SCALE GENOMIC DNA]</scope>
    <source>
        <strain evidence="1 2">DSM 43194</strain>
    </source>
</reference>
<name>A0A660CFI6_9PSEU</name>
<dbReference type="InterPro" id="IPR022536">
    <property type="entry name" value="EspC"/>
</dbReference>
<keyword evidence="2" id="KW-1185">Reference proteome</keyword>
<proteinExistence type="predicted"/>
<accession>A0A660CFI6</accession>
<dbReference type="GO" id="GO:0009306">
    <property type="term" value="P:protein secretion"/>
    <property type="evidence" value="ECO:0007669"/>
    <property type="project" value="InterPro"/>
</dbReference>
<evidence type="ECO:0000313" key="1">
    <source>
        <dbReference type="EMBL" id="TWH22202.1"/>
    </source>
</evidence>
<dbReference type="EMBL" id="VLJV01000001">
    <property type="protein sequence ID" value="TWH22202.1"/>
    <property type="molecule type" value="Genomic_DNA"/>
</dbReference>
<dbReference type="Proteomes" id="UP000317303">
    <property type="component" value="Unassembled WGS sequence"/>
</dbReference>
<dbReference type="Pfam" id="PF10824">
    <property type="entry name" value="T7SS_ESX_EspC"/>
    <property type="match status" value="1"/>
</dbReference>
<evidence type="ECO:0000313" key="2">
    <source>
        <dbReference type="Proteomes" id="UP000317303"/>
    </source>
</evidence>
<dbReference type="OrthoDB" id="3688292at2"/>
<sequence length="121" mass="12544">MTGFNVEIEALSGYGENLASFKEQAGTFGELTDTADVGDESWGVVGIMTKGKYDEALAELKNLIEAMKEGLDSTADKIGTAAAMYRGDDEAHAMNLGGFLVDIDTSDAGGAGTGNATDPRV</sequence>
<dbReference type="RefSeq" id="WP_030532896.1">
    <property type="nucleotide sequence ID" value="NZ_JOIJ01000010.1"/>
</dbReference>
<protein>
    <submittedName>
        <fullName evidence="1">Excreted virulence factor EspC (Type VII ESX diderm)</fullName>
    </submittedName>
</protein>
<comment type="caution">
    <text evidence="1">The sequence shown here is derived from an EMBL/GenBank/DDBJ whole genome shotgun (WGS) entry which is preliminary data.</text>
</comment>
<organism evidence="1 2">
    <name type="scientific">Prauserella rugosa</name>
    <dbReference type="NCBI Taxonomy" id="43354"/>
    <lineage>
        <taxon>Bacteria</taxon>
        <taxon>Bacillati</taxon>
        <taxon>Actinomycetota</taxon>
        <taxon>Actinomycetes</taxon>
        <taxon>Pseudonocardiales</taxon>
        <taxon>Pseudonocardiaceae</taxon>
        <taxon>Prauserella</taxon>
    </lineage>
</organism>
<dbReference type="AlphaFoldDB" id="A0A660CFI6"/>
<gene>
    <name evidence="1" type="ORF">JD82_04079</name>
</gene>